<comment type="caution">
    <text evidence="1">The sequence shown here is derived from an EMBL/GenBank/DDBJ whole genome shotgun (WGS) entry which is preliminary data.</text>
</comment>
<evidence type="ECO:0000313" key="2">
    <source>
        <dbReference type="Proteomes" id="UP000024001"/>
    </source>
</evidence>
<dbReference type="Proteomes" id="UP000024001">
    <property type="component" value="Unassembled WGS sequence"/>
</dbReference>
<sequence length="307" mass="33228">MKRRNVPAMVGMANGRPIVRVALDASGELILARDDGSLIATAPQPVLASLATEWDADVTLDSPDFFVSASAREESEPEGPMPQPAARRVYVIGGSTAIDPGHRQNLSAQLEASISVVPAGDCLLLQARGDVQEYWPPAQRPVVAVTLRDDALTVEVYSRAALGASGERAVMRGIPDLTLSWPTWWRAVLAEEGEVGRVQRMLARGQLTPTTLVGGEDQSRIALAELGTDLNAVGVLLDRPNHEGLVDAVAATLGLPREVVELVQGTMTVDDLPGSEHVERTAAGRIVWKKIRRDETPKGWWRRFFPR</sequence>
<dbReference type="AlphaFoldDB" id="A0A031FVS2"/>
<keyword evidence="2" id="KW-1185">Reference proteome</keyword>
<gene>
    <name evidence="1" type="ORF">BW34_01687</name>
</gene>
<name>A0A031FVS2_9MICO</name>
<evidence type="ECO:0000313" key="1">
    <source>
        <dbReference type="EMBL" id="EZP27695.1"/>
    </source>
</evidence>
<dbReference type="EMBL" id="JFYO01000005">
    <property type="protein sequence ID" value="EZP27695.1"/>
    <property type="molecule type" value="Genomic_DNA"/>
</dbReference>
<accession>A0A031FVS2</accession>
<organism evidence="1 2">
    <name type="scientific">Microbacterium oleivorans</name>
    <dbReference type="NCBI Taxonomy" id="273677"/>
    <lineage>
        <taxon>Bacteria</taxon>
        <taxon>Bacillati</taxon>
        <taxon>Actinomycetota</taxon>
        <taxon>Actinomycetes</taxon>
        <taxon>Micrococcales</taxon>
        <taxon>Microbacteriaceae</taxon>
        <taxon>Microbacterium</taxon>
    </lineage>
</organism>
<proteinExistence type="predicted"/>
<dbReference type="PATRIC" id="fig|273677.3.peg.1669"/>
<reference evidence="1 2" key="1">
    <citation type="submission" date="2014-03" db="EMBL/GenBank/DDBJ databases">
        <title>Draft Genome Sequences of 13 Willow Endophytes.</title>
        <authorList>
            <person name="Gan H.Y."/>
            <person name="Gan H.M."/>
            <person name="Savka M.A."/>
            <person name="Hudson A.O."/>
        </authorList>
    </citation>
    <scope>NUCLEOTIDE SEQUENCE [LARGE SCALE GENOMIC DNA]</scope>
    <source>
        <strain evidence="1 2">RIT293</strain>
    </source>
</reference>
<protein>
    <submittedName>
        <fullName evidence="1">Uncharacterized protein</fullName>
    </submittedName>
</protein>